<feature type="domain" description="MacB-like periplasmic core" evidence="8">
    <location>
        <begin position="18"/>
        <end position="231"/>
    </location>
</feature>
<comment type="subcellular location">
    <subcellularLocation>
        <location evidence="1">Cell membrane</location>
        <topology evidence="1">Multi-pass membrane protein</topology>
    </subcellularLocation>
</comment>
<organism evidence="9 10">
    <name type="scientific">Plebeiibacterium sediminum</name>
    <dbReference type="NCBI Taxonomy" id="2992112"/>
    <lineage>
        <taxon>Bacteria</taxon>
        <taxon>Pseudomonadati</taxon>
        <taxon>Bacteroidota</taxon>
        <taxon>Bacteroidia</taxon>
        <taxon>Marinilabiliales</taxon>
        <taxon>Marinilabiliaceae</taxon>
        <taxon>Plebeiibacterium</taxon>
    </lineage>
</organism>
<feature type="domain" description="ABC3 transporter permease C-terminal" evidence="7">
    <location>
        <begin position="660"/>
        <end position="773"/>
    </location>
</feature>
<gene>
    <name evidence="9" type="ORF">OM075_09085</name>
</gene>
<accession>A0AAE3M4F0</accession>
<feature type="transmembrane region" description="Helical" evidence="6">
    <location>
        <begin position="743"/>
        <end position="763"/>
    </location>
</feature>
<evidence type="ECO:0000259" key="7">
    <source>
        <dbReference type="Pfam" id="PF02687"/>
    </source>
</evidence>
<keyword evidence="3 6" id="KW-0812">Transmembrane</keyword>
<feature type="transmembrane region" description="Helical" evidence="6">
    <location>
        <begin position="370"/>
        <end position="394"/>
    </location>
</feature>
<protein>
    <submittedName>
        <fullName evidence="9">ABC transporter permease</fullName>
    </submittedName>
</protein>
<evidence type="ECO:0000256" key="2">
    <source>
        <dbReference type="ARBA" id="ARBA00022475"/>
    </source>
</evidence>
<sequence>MIHFKEIIRSAIRNKTISIISISGMSIAISIVLLIGFWSINEFSYDSFHKDADQIYRLCLDGIINDKPTKIGGTFKQAGPLLQSKIPEIEALSQVHTLEKGFVTTQSSSGNEEGIITTDISFFNFFTYLILLGNSSECLNSSDKIVIDEEMALKYFPNKDAIGNIINVFNKDYQVSAIMKNMPENSHLQAHFIISFEGIKGSEGENSGSSDGYMNYLKISENSDLKELTQKVNFAMNEEYPFYKEMGITEFLQPLKDIHFSSDIRFDFVSKGDKRITIIFLSLAALILIIASFNFINLSISTSFLKAKSIGIKKINGCSKTTLFLNAYLETGLHIFLAFVIGIIISAAFLPYFGYLSGTSFDIDFSNYKIYLYSAILFIALTLITGTIPFVYILRFNPESIIRNKLKSKGISPVQHALVIVQFAASIILLIASGIIQKQIYYLQHKDLGFDKEHIVYFESNSMAANYKAATQQLKEEADIIDVTSVINLPCQWNSGDMISIPDDSTQNAVLMEIVDIQPNYFQMLKIPVILGENPFLTNNDASLCLLNETAVKRLNLKDPIGKQVCQYDLHFTIAGVVKDVNTKSLHNLVDPQIFLLNRYAESNTCFLVKISNNNKEAIQSIEKVWNQYNPDEVFTYHFLDSKYDELYQTENTASKIIAIGMVIAIFLAFMGLYSITYYSTERRIKEIGIRKVNGAKTSEVMLLLNTSFVKWIIIAFIISAPIAYYAMHKWLENFAYKTSLSWWIFAGAGAFAFVVAMTTVSFHTYKAATSNPVKALRYE</sequence>
<dbReference type="Pfam" id="PF12704">
    <property type="entry name" value="MacB_PCD"/>
    <property type="match status" value="2"/>
</dbReference>
<feature type="domain" description="MacB-like periplasmic core" evidence="8">
    <location>
        <begin position="473"/>
        <end position="604"/>
    </location>
</feature>
<feature type="domain" description="ABC3 transporter permease C-terminal" evidence="7">
    <location>
        <begin position="282"/>
        <end position="398"/>
    </location>
</feature>
<dbReference type="Pfam" id="PF02687">
    <property type="entry name" value="FtsX"/>
    <property type="match status" value="2"/>
</dbReference>
<feature type="transmembrane region" description="Helical" evidence="6">
    <location>
        <begin position="20"/>
        <end position="40"/>
    </location>
</feature>
<feature type="transmembrane region" description="Helical" evidence="6">
    <location>
        <begin position="657"/>
        <end position="680"/>
    </location>
</feature>
<dbReference type="PANTHER" id="PTHR30572">
    <property type="entry name" value="MEMBRANE COMPONENT OF TRANSPORTER-RELATED"/>
    <property type="match status" value="1"/>
</dbReference>
<dbReference type="GO" id="GO:0005886">
    <property type="term" value="C:plasma membrane"/>
    <property type="evidence" value="ECO:0007669"/>
    <property type="project" value="UniProtKB-SubCell"/>
</dbReference>
<reference evidence="9" key="1">
    <citation type="submission" date="2022-10" db="EMBL/GenBank/DDBJ databases">
        <authorList>
            <person name="Yu W.X."/>
        </authorList>
    </citation>
    <scope>NUCLEOTIDE SEQUENCE</scope>
    <source>
        <strain evidence="9">AAT</strain>
    </source>
</reference>
<feature type="transmembrane region" description="Helical" evidence="6">
    <location>
        <begin position="414"/>
        <end position="436"/>
    </location>
</feature>
<dbReference type="GO" id="GO:0022857">
    <property type="term" value="F:transmembrane transporter activity"/>
    <property type="evidence" value="ECO:0007669"/>
    <property type="project" value="TreeGrafter"/>
</dbReference>
<dbReference type="InterPro" id="IPR050250">
    <property type="entry name" value="Macrolide_Exporter_MacB"/>
</dbReference>
<evidence type="ECO:0000259" key="8">
    <source>
        <dbReference type="Pfam" id="PF12704"/>
    </source>
</evidence>
<evidence type="ECO:0000256" key="1">
    <source>
        <dbReference type="ARBA" id="ARBA00004651"/>
    </source>
</evidence>
<dbReference type="EMBL" id="JAPDPJ010000016">
    <property type="protein sequence ID" value="MCW3786620.1"/>
    <property type="molecule type" value="Genomic_DNA"/>
</dbReference>
<dbReference type="AlphaFoldDB" id="A0AAE3M4F0"/>
<feature type="transmembrane region" description="Helical" evidence="6">
    <location>
        <begin position="278"/>
        <end position="305"/>
    </location>
</feature>
<evidence type="ECO:0000256" key="3">
    <source>
        <dbReference type="ARBA" id="ARBA00022692"/>
    </source>
</evidence>
<keyword evidence="2" id="KW-1003">Cell membrane</keyword>
<dbReference type="Proteomes" id="UP001209229">
    <property type="component" value="Unassembled WGS sequence"/>
</dbReference>
<keyword evidence="5 6" id="KW-0472">Membrane</keyword>
<evidence type="ECO:0000256" key="4">
    <source>
        <dbReference type="ARBA" id="ARBA00022989"/>
    </source>
</evidence>
<dbReference type="RefSeq" id="WP_301190185.1">
    <property type="nucleotide sequence ID" value="NZ_JAPDPJ010000016.1"/>
</dbReference>
<comment type="caution">
    <text evidence="9">The sequence shown here is derived from an EMBL/GenBank/DDBJ whole genome shotgun (WGS) entry which is preliminary data.</text>
</comment>
<evidence type="ECO:0000256" key="6">
    <source>
        <dbReference type="SAM" id="Phobius"/>
    </source>
</evidence>
<dbReference type="PANTHER" id="PTHR30572:SF18">
    <property type="entry name" value="ABC-TYPE MACROLIDE FAMILY EXPORT SYSTEM PERMEASE COMPONENT 2"/>
    <property type="match status" value="1"/>
</dbReference>
<dbReference type="InterPro" id="IPR025857">
    <property type="entry name" value="MacB_PCD"/>
</dbReference>
<feature type="transmembrane region" description="Helical" evidence="6">
    <location>
        <begin position="701"/>
        <end position="723"/>
    </location>
</feature>
<proteinExistence type="predicted"/>
<keyword evidence="10" id="KW-1185">Reference proteome</keyword>
<feature type="transmembrane region" description="Helical" evidence="6">
    <location>
        <begin position="325"/>
        <end position="350"/>
    </location>
</feature>
<name>A0AAE3M4F0_9BACT</name>
<keyword evidence="4 6" id="KW-1133">Transmembrane helix</keyword>
<evidence type="ECO:0000256" key="5">
    <source>
        <dbReference type="ARBA" id="ARBA00023136"/>
    </source>
</evidence>
<evidence type="ECO:0000313" key="10">
    <source>
        <dbReference type="Proteomes" id="UP001209229"/>
    </source>
</evidence>
<dbReference type="InterPro" id="IPR003838">
    <property type="entry name" value="ABC3_permease_C"/>
</dbReference>
<evidence type="ECO:0000313" key="9">
    <source>
        <dbReference type="EMBL" id="MCW3786620.1"/>
    </source>
</evidence>